<feature type="transmembrane region" description="Helical" evidence="2">
    <location>
        <begin position="160"/>
        <end position="179"/>
    </location>
</feature>
<name>A0ABP8KDC0_9ACTN</name>
<keyword evidence="2" id="KW-1133">Transmembrane helix</keyword>
<comment type="caution">
    <text evidence="4">The sequence shown here is derived from an EMBL/GenBank/DDBJ whole genome shotgun (WGS) entry which is preliminary data.</text>
</comment>
<feature type="transmembrane region" description="Helical" evidence="2">
    <location>
        <begin position="199"/>
        <end position="218"/>
    </location>
</feature>
<dbReference type="Pfam" id="PF14219">
    <property type="entry name" value="DUF4328"/>
    <property type="match status" value="1"/>
</dbReference>
<dbReference type="Proteomes" id="UP001500635">
    <property type="component" value="Unassembled WGS sequence"/>
</dbReference>
<organism evidence="4 5">
    <name type="scientific">Tsukamurella soli</name>
    <dbReference type="NCBI Taxonomy" id="644556"/>
    <lineage>
        <taxon>Bacteria</taxon>
        <taxon>Bacillati</taxon>
        <taxon>Actinomycetota</taxon>
        <taxon>Actinomycetes</taxon>
        <taxon>Mycobacteriales</taxon>
        <taxon>Tsukamurellaceae</taxon>
        <taxon>Tsukamurella</taxon>
    </lineage>
</organism>
<proteinExistence type="predicted"/>
<evidence type="ECO:0000313" key="4">
    <source>
        <dbReference type="EMBL" id="GAA4404275.1"/>
    </source>
</evidence>
<evidence type="ECO:0000256" key="1">
    <source>
        <dbReference type="SAM" id="MobiDB-lite"/>
    </source>
</evidence>
<keyword evidence="2" id="KW-0472">Membrane</keyword>
<protein>
    <recommendedName>
        <fullName evidence="3">DUF4328 domain-containing protein</fullName>
    </recommendedName>
</protein>
<dbReference type="InterPro" id="IPR025565">
    <property type="entry name" value="DUF4328"/>
</dbReference>
<evidence type="ECO:0000256" key="2">
    <source>
        <dbReference type="SAM" id="Phobius"/>
    </source>
</evidence>
<gene>
    <name evidence="4" type="ORF">GCM10023147_46520</name>
</gene>
<feature type="region of interest" description="Disordered" evidence="1">
    <location>
        <begin position="18"/>
        <end position="37"/>
    </location>
</feature>
<keyword evidence="2" id="KW-0812">Transmembrane</keyword>
<feature type="domain" description="DUF4328" evidence="3">
    <location>
        <begin position="102"/>
        <end position="249"/>
    </location>
</feature>
<feature type="transmembrane region" description="Helical" evidence="2">
    <location>
        <begin position="230"/>
        <end position="250"/>
    </location>
</feature>
<evidence type="ECO:0000259" key="3">
    <source>
        <dbReference type="Pfam" id="PF14219"/>
    </source>
</evidence>
<dbReference type="EMBL" id="BAABFR010000120">
    <property type="protein sequence ID" value="GAA4404275.1"/>
    <property type="molecule type" value="Genomic_DNA"/>
</dbReference>
<feature type="compositionally biased region" description="Pro residues" evidence="1">
    <location>
        <begin position="23"/>
        <end position="37"/>
    </location>
</feature>
<evidence type="ECO:0000313" key="5">
    <source>
        <dbReference type="Proteomes" id="UP001500635"/>
    </source>
</evidence>
<feature type="transmembrane region" description="Helical" evidence="2">
    <location>
        <begin position="116"/>
        <end position="139"/>
    </location>
</feature>
<dbReference type="RefSeq" id="WP_345000672.1">
    <property type="nucleotide sequence ID" value="NZ_BAABFR010000120.1"/>
</dbReference>
<accession>A0ABP8KDC0</accession>
<reference evidence="5" key="1">
    <citation type="journal article" date="2019" name="Int. J. Syst. Evol. Microbiol.">
        <title>The Global Catalogue of Microorganisms (GCM) 10K type strain sequencing project: providing services to taxonomists for standard genome sequencing and annotation.</title>
        <authorList>
            <consortium name="The Broad Institute Genomics Platform"/>
            <consortium name="The Broad Institute Genome Sequencing Center for Infectious Disease"/>
            <person name="Wu L."/>
            <person name="Ma J."/>
        </authorList>
    </citation>
    <scope>NUCLEOTIDE SEQUENCE [LARGE SCALE GENOMIC DNA]</scope>
    <source>
        <strain evidence="5">JCM 17688</strain>
    </source>
</reference>
<sequence length="275" mass="29807">MPGRGRALPPGYRLRWTARRPPETLPPPPSPPIPQRPTPRYAYLPRWGLRQDFTPPLAVRPVATARWAASMPAVLWAAVAILLIAAATEVATYLLLMLNRTRLVPGWSAIAVDGAALLAGVLAWAAVAAAALVLGCWLVEQRRSAYARLDQQDPRPAWHVVAGCVVPVVGFVSAPLLLLELLRTRDRADGLRLFIRWWWAGWIVLTIVTVGCVAWCMVGGDLQHTADGVAFTAVVDVLAAAFLAGTRVLAARLSDARPTGETADETGTRWVLADR</sequence>
<keyword evidence="5" id="KW-1185">Reference proteome</keyword>
<feature type="transmembrane region" description="Helical" evidence="2">
    <location>
        <begin position="73"/>
        <end position="96"/>
    </location>
</feature>